<dbReference type="SUPFAM" id="SSF53335">
    <property type="entry name" value="S-adenosyl-L-methionine-dependent methyltransferases"/>
    <property type="match status" value="1"/>
</dbReference>
<gene>
    <name evidence="1" type="ORF">BI198_12530</name>
</gene>
<dbReference type="InterPro" id="IPR029063">
    <property type="entry name" value="SAM-dependent_MTases_sf"/>
</dbReference>
<comment type="caution">
    <text evidence="1">The sequence shown here is derived from an EMBL/GenBank/DDBJ whole genome shotgun (WGS) entry which is preliminary data.</text>
</comment>
<dbReference type="InterPro" id="IPR030807">
    <property type="entry name" value="Methyltran_NanM"/>
</dbReference>
<evidence type="ECO:0008006" key="3">
    <source>
        <dbReference type="Google" id="ProtNLM"/>
    </source>
</evidence>
<name>A0A1E7Q8B3_9GAMM</name>
<dbReference type="OrthoDB" id="339886at2"/>
<organism evidence="1 2">
    <name type="scientific">Rheinheimera salexigens</name>
    <dbReference type="NCBI Taxonomy" id="1628148"/>
    <lineage>
        <taxon>Bacteria</taxon>
        <taxon>Pseudomonadati</taxon>
        <taxon>Pseudomonadota</taxon>
        <taxon>Gammaproteobacteria</taxon>
        <taxon>Chromatiales</taxon>
        <taxon>Chromatiaceae</taxon>
        <taxon>Rheinheimera</taxon>
    </lineage>
</organism>
<dbReference type="NCBIfam" id="TIGR04371">
    <property type="entry name" value="methyltran_NanM"/>
    <property type="match status" value="1"/>
</dbReference>
<dbReference type="STRING" id="1628148.BI198_12530"/>
<dbReference type="AlphaFoldDB" id="A0A1E7Q8B3"/>
<proteinExistence type="predicted"/>
<keyword evidence="2" id="KW-1185">Reference proteome</keyword>
<dbReference type="Proteomes" id="UP000242258">
    <property type="component" value="Unassembled WGS sequence"/>
</dbReference>
<protein>
    <recommendedName>
        <fullName evidence="3">Sugar O-methyltransferase</fullName>
    </recommendedName>
</protein>
<reference evidence="2" key="1">
    <citation type="submission" date="2016-09" db="EMBL/GenBank/DDBJ databases">
        <authorList>
            <person name="Wan X."/>
            <person name="Hou S."/>
        </authorList>
    </citation>
    <scope>NUCLEOTIDE SEQUENCE [LARGE SCALE GENOMIC DNA]</scope>
    <source>
        <strain evidence="2">KH87</strain>
    </source>
</reference>
<evidence type="ECO:0000313" key="1">
    <source>
        <dbReference type="EMBL" id="OEY70303.1"/>
    </source>
</evidence>
<sequence>MSKVNTYEALSQAFNDMKQQESLYQPSTFWAKASLNIAQAVQQHGMDNFRALPEALGFFVPTFGVPGNSFTAEMQQTILDSFIQQYPEAIKAQKSLELCLNGYQAALADYRVFVAANDTDTLPAIHLFSESDYGKPIEQFEFDNKMYSRSSLNYLLGLTLLKQYIDIEIKTVLEIGGGFGSLGEILAKSNIDQLRYIDIDIPPTSCIAESYLREAVPAEQITGYMDTKNLTTIDINQLSSLSVLTSWQLPKVIGQVDLFVNFISFQEMEPHIVQNYLNHVDRLQTKWILLRNIKEGKQVKLNPEDLGVEQPILTDDYIDMLPNYQLVTRQVLPFGFKTVDNFHSELLLFKRK</sequence>
<dbReference type="RefSeq" id="WP_070049857.1">
    <property type="nucleotide sequence ID" value="NZ_CBCSDO010000008.1"/>
</dbReference>
<evidence type="ECO:0000313" key="2">
    <source>
        <dbReference type="Proteomes" id="UP000242258"/>
    </source>
</evidence>
<dbReference type="EMBL" id="MKEK01000001">
    <property type="protein sequence ID" value="OEY70303.1"/>
    <property type="molecule type" value="Genomic_DNA"/>
</dbReference>
<accession>A0A1E7Q8B3</accession>